<keyword evidence="9" id="KW-0812">Transmembrane</keyword>
<keyword evidence="9" id="KW-1133">Transmembrane helix</keyword>
<keyword evidence="6" id="KW-0325">Glycoprotein</keyword>
<evidence type="ECO:0000256" key="1">
    <source>
        <dbReference type="ARBA" id="ARBA00004609"/>
    </source>
</evidence>
<evidence type="ECO:0000256" key="7">
    <source>
        <dbReference type="ARBA" id="ARBA00023288"/>
    </source>
</evidence>
<keyword evidence="7" id="KW-0449">Lipoprotein</keyword>
<comment type="subcellular location">
    <subcellularLocation>
        <location evidence="1">Cell membrane</location>
        <topology evidence="1">Lipid-anchor</topology>
        <topology evidence="1">GPI-anchor</topology>
    </subcellularLocation>
</comment>
<evidence type="ECO:0000256" key="4">
    <source>
        <dbReference type="ARBA" id="ARBA00022729"/>
    </source>
</evidence>
<protein>
    <recommendedName>
        <fullName evidence="11">Copper acquisition factor BIM1-like domain-containing protein</fullName>
    </recommendedName>
</protein>
<proteinExistence type="predicted"/>
<dbReference type="InterPro" id="IPR046936">
    <property type="entry name" value="BIM1-like"/>
</dbReference>
<evidence type="ECO:0000256" key="2">
    <source>
        <dbReference type="ARBA" id="ARBA00022475"/>
    </source>
</evidence>
<keyword evidence="3" id="KW-0336">GPI-anchor</keyword>
<dbReference type="EMBL" id="JAVFKD010000012">
    <property type="protein sequence ID" value="KAK5993745.1"/>
    <property type="molecule type" value="Genomic_DNA"/>
</dbReference>
<evidence type="ECO:0000256" key="5">
    <source>
        <dbReference type="ARBA" id="ARBA00023136"/>
    </source>
</evidence>
<comment type="caution">
    <text evidence="12">The sequence shown here is derived from an EMBL/GenBank/DDBJ whole genome shotgun (WGS) entry which is preliminary data.</text>
</comment>
<organism evidence="12 13">
    <name type="scientific">Cladobotryum mycophilum</name>
    <dbReference type="NCBI Taxonomy" id="491253"/>
    <lineage>
        <taxon>Eukaryota</taxon>
        <taxon>Fungi</taxon>
        <taxon>Dikarya</taxon>
        <taxon>Ascomycota</taxon>
        <taxon>Pezizomycotina</taxon>
        <taxon>Sordariomycetes</taxon>
        <taxon>Hypocreomycetidae</taxon>
        <taxon>Hypocreales</taxon>
        <taxon>Hypocreaceae</taxon>
        <taxon>Cladobotryum</taxon>
    </lineage>
</organism>
<keyword evidence="5 9" id="KW-0472">Membrane</keyword>
<evidence type="ECO:0000256" key="8">
    <source>
        <dbReference type="SAM" id="MobiDB-lite"/>
    </source>
</evidence>
<feature type="chain" id="PRO_5046654854" description="Copper acquisition factor BIM1-like domain-containing protein" evidence="10">
    <location>
        <begin position="21"/>
        <end position="256"/>
    </location>
</feature>
<gene>
    <name evidence="12" type="ORF">PT974_07182</name>
</gene>
<sequence length="256" mass="27078">MARISSVLAALVTVTGLVSAADDMGPAAFMWPADRVWSAAADNTAPCGSIAGAGNRTQFPMTNGKIALVAQDESYDIELSVSYLQDPKSNTDFNPLIDSKAFRELDLGHTCVPIADAPSSVKAGANATLQIRFIADFDKPENQTFYACADITYVPVSEFDTSIPCFNATQPDPNAGHASPPKKKKSGLSGGAIAGIVIGVLVAVGLVAAAFFIYGRKQQRLVMLRREHSARGVKWEEQPGRASASTASVKMQNLAQ</sequence>
<keyword evidence="13" id="KW-1185">Reference proteome</keyword>
<dbReference type="PANTHER" id="PTHR34992:SF5">
    <property type="entry name" value="ANCHORED PROTEIN, PUTATIVE (AFU_ORTHOLOGUE AFUA_6G02800)-RELATED"/>
    <property type="match status" value="1"/>
</dbReference>
<dbReference type="InterPro" id="IPR046530">
    <property type="entry name" value="BIM1-like_dom"/>
</dbReference>
<dbReference type="Proteomes" id="UP001338125">
    <property type="component" value="Unassembled WGS sequence"/>
</dbReference>
<keyword evidence="2" id="KW-1003">Cell membrane</keyword>
<dbReference type="CDD" id="cd21176">
    <property type="entry name" value="LPMO_auxiliary-like"/>
    <property type="match status" value="1"/>
</dbReference>
<feature type="region of interest" description="Disordered" evidence="8">
    <location>
        <begin position="232"/>
        <end position="256"/>
    </location>
</feature>
<dbReference type="Pfam" id="PF20238">
    <property type="entry name" value="BIM1-like_dom"/>
    <property type="match status" value="1"/>
</dbReference>
<dbReference type="PANTHER" id="PTHR34992">
    <property type="entry name" value="HYPHAL ANASTAMOSIS-7 PROTEIN"/>
    <property type="match status" value="1"/>
</dbReference>
<feature type="domain" description="Copper acquisition factor BIM1-like" evidence="11">
    <location>
        <begin position="24"/>
        <end position="170"/>
    </location>
</feature>
<accession>A0ABR0SNK4</accession>
<keyword evidence="4 10" id="KW-0732">Signal</keyword>
<dbReference type="CDD" id="cd12841">
    <property type="entry name" value="TM_EphA1"/>
    <property type="match status" value="1"/>
</dbReference>
<feature type="transmembrane region" description="Helical" evidence="9">
    <location>
        <begin position="192"/>
        <end position="215"/>
    </location>
</feature>
<feature type="signal peptide" evidence="10">
    <location>
        <begin position="1"/>
        <end position="20"/>
    </location>
</feature>
<evidence type="ECO:0000256" key="9">
    <source>
        <dbReference type="SAM" id="Phobius"/>
    </source>
</evidence>
<evidence type="ECO:0000313" key="12">
    <source>
        <dbReference type="EMBL" id="KAK5993745.1"/>
    </source>
</evidence>
<evidence type="ECO:0000256" key="3">
    <source>
        <dbReference type="ARBA" id="ARBA00022622"/>
    </source>
</evidence>
<evidence type="ECO:0000313" key="13">
    <source>
        <dbReference type="Proteomes" id="UP001338125"/>
    </source>
</evidence>
<name>A0ABR0SNK4_9HYPO</name>
<evidence type="ECO:0000259" key="11">
    <source>
        <dbReference type="Pfam" id="PF20238"/>
    </source>
</evidence>
<reference evidence="12 13" key="1">
    <citation type="submission" date="2024-01" db="EMBL/GenBank/DDBJ databases">
        <title>Complete genome of Cladobotryum mycophilum ATHUM6906.</title>
        <authorList>
            <person name="Christinaki A.C."/>
            <person name="Myridakis A.I."/>
            <person name="Kouvelis V.N."/>
        </authorList>
    </citation>
    <scope>NUCLEOTIDE SEQUENCE [LARGE SCALE GENOMIC DNA]</scope>
    <source>
        <strain evidence="12 13">ATHUM6906</strain>
    </source>
</reference>
<evidence type="ECO:0000256" key="10">
    <source>
        <dbReference type="SAM" id="SignalP"/>
    </source>
</evidence>
<feature type="compositionally biased region" description="Polar residues" evidence="8">
    <location>
        <begin position="243"/>
        <end position="256"/>
    </location>
</feature>
<evidence type="ECO:0000256" key="6">
    <source>
        <dbReference type="ARBA" id="ARBA00023180"/>
    </source>
</evidence>